<reference evidence="3" key="1">
    <citation type="submission" date="2016-10" db="EMBL/GenBank/DDBJ databases">
        <authorList>
            <person name="Varghese N."/>
            <person name="Submissions S."/>
        </authorList>
    </citation>
    <scope>NUCLEOTIDE SEQUENCE [LARGE SCALE GENOMIC DNA]</scope>
    <source>
        <strain evidence="3">DSM 23925</strain>
    </source>
</reference>
<sequence>MPFPIDEKYIIETESELQVKFPTEFKKRMMELNGGELVSKKLEFELFPFFDKSDKKRISRTCNHIGLETKNAQKWNGFPENAIAIGSDGFGNLLVLTHNGNGILTDELYFWNHEIGQIKKIAESINKLDIKKSNSNNGYDLLWNKIKSRFNS</sequence>
<gene>
    <name evidence="2" type="ORF">SAMN04487989_105145</name>
</gene>
<accession>A0A1I5CM42</accession>
<feature type="domain" description="Knr4/Smi1-like" evidence="1">
    <location>
        <begin position="4"/>
        <end position="126"/>
    </location>
</feature>
<protein>
    <submittedName>
        <fullName evidence="2">SMI1-KNR4 cell-wall</fullName>
    </submittedName>
</protein>
<name>A0A1I5CM42_9FLAO</name>
<proteinExistence type="predicted"/>
<evidence type="ECO:0000313" key="3">
    <source>
        <dbReference type="Proteomes" id="UP000198705"/>
    </source>
</evidence>
<dbReference type="AlphaFoldDB" id="A0A1I5CM42"/>
<dbReference type="Gene3D" id="3.40.1580.10">
    <property type="entry name" value="SMI1/KNR4-like"/>
    <property type="match status" value="1"/>
</dbReference>
<keyword evidence="3" id="KW-1185">Reference proteome</keyword>
<dbReference type="InterPro" id="IPR018958">
    <property type="entry name" value="Knr4/Smi1-like_dom"/>
</dbReference>
<dbReference type="STRING" id="649333.SAMN04487989_105145"/>
<organism evidence="2 3">
    <name type="scientific">Bizionia echini</name>
    <dbReference type="NCBI Taxonomy" id="649333"/>
    <lineage>
        <taxon>Bacteria</taxon>
        <taxon>Pseudomonadati</taxon>
        <taxon>Bacteroidota</taxon>
        <taxon>Flavobacteriia</taxon>
        <taxon>Flavobacteriales</taxon>
        <taxon>Flavobacteriaceae</taxon>
        <taxon>Bizionia</taxon>
    </lineage>
</organism>
<dbReference type="OrthoDB" id="1353528at2"/>
<dbReference type="RefSeq" id="WP_092208948.1">
    <property type="nucleotide sequence ID" value="NZ_FOVN01000005.1"/>
</dbReference>
<evidence type="ECO:0000313" key="2">
    <source>
        <dbReference type="EMBL" id="SFN87701.1"/>
    </source>
</evidence>
<dbReference type="Proteomes" id="UP000198705">
    <property type="component" value="Unassembled WGS sequence"/>
</dbReference>
<dbReference type="Pfam" id="PF09346">
    <property type="entry name" value="SMI1_KNR4"/>
    <property type="match status" value="1"/>
</dbReference>
<dbReference type="SUPFAM" id="SSF160631">
    <property type="entry name" value="SMI1/KNR4-like"/>
    <property type="match status" value="1"/>
</dbReference>
<dbReference type="EMBL" id="FOVN01000005">
    <property type="protein sequence ID" value="SFN87701.1"/>
    <property type="molecule type" value="Genomic_DNA"/>
</dbReference>
<dbReference type="InterPro" id="IPR037883">
    <property type="entry name" value="Knr4/Smi1-like_sf"/>
</dbReference>
<evidence type="ECO:0000259" key="1">
    <source>
        <dbReference type="Pfam" id="PF09346"/>
    </source>
</evidence>